<feature type="domain" description="PAC" evidence="9">
    <location>
        <begin position="249"/>
        <end position="301"/>
    </location>
</feature>
<feature type="domain" description="PAS" evidence="8">
    <location>
        <begin position="176"/>
        <end position="246"/>
    </location>
</feature>
<keyword evidence="6" id="KW-0175">Coiled coil</keyword>
<feature type="domain" description="PAS" evidence="8">
    <location>
        <begin position="298"/>
        <end position="370"/>
    </location>
</feature>
<dbReference type="PATRIC" id="fig|512763.3.peg.3127"/>
<dbReference type="CDD" id="cd00082">
    <property type="entry name" value="HisKA"/>
    <property type="match status" value="1"/>
</dbReference>
<feature type="domain" description="PAC" evidence="9">
    <location>
        <begin position="122"/>
        <end position="175"/>
    </location>
</feature>
<feature type="coiled-coil region" evidence="6">
    <location>
        <begin position="786"/>
        <end position="813"/>
    </location>
</feature>
<dbReference type="InterPro" id="IPR035965">
    <property type="entry name" value="PAS-like_dom_sf"/>
</dbReference>
<organism evidence="10 11">
    <name type="scientific">Rufibacter tibetensis</name>
    <dbReference type="NCBI Taxonomy" id="512763"/>
    <lineage>
        <taxon>Bacteria</taxon>
        <taxon>Pseudomonadati</taxon>
        <taxon>Bacteroidota</taxon>
        <taxon>Cytophagia</taxon>
        <taxon>Cytophagales</taxon>
        <taxon>Hymenobacteraceae</taxon>
        <taxon>Rufibacter</taxon>
    </lineage>
</organism>
<dbReference type="PRINTS" id="PR00344">
    <property type="entry name" value="BCTRLSENSOR"/>
</dbReference>
<feature type="domain" description="PAS" evidence="8">
    <location>
        <begin position="427"/>
        <end position="497"/>
    </location>
</feature>
<dbReference type="InterPro" id="IPR005467">
    <property type="entry name" value="His_kinase_dom"/>
</dbReference>
<sequence length="1031" mass="118138">MADTAKPIQGASEHKTQIILGGGEMGDLIRSFDWSSTPLRSLSGWKPSLRISVNLILQSPMPMVMLWGEEGIVLYNDAYRALAGQRHPYMLGIRYEESWPETASFVRQVITKSLQGKALSYRKIPFTVYRNNCAEEIWLDLDCSPLLDDNGSPAGTLIITNEITEKIKVDQAFKEHVERMNGVFNQKSVGIAETDFTGKFILVNDRYCEMVGRSKEELYQMRMQDISHQEDLPHNVVMFKEAVTNGVPFDIEKRYIRPDGSEVWVHNNVSLVKTADGRPSFIVAVCHEITQRKLVEKHQKLLMAMSENSTNFIGIANTEGEVMYLNPAGRRMVGLDSLEEAQSTTVLDYFQEEDKAFVKEVILPSQQENGYWKGEFRFRNFKTKETIDVAYNQFLVKDPETGEVLGIATVSPDITERKRAEEALKESEERFRTMAEASGLLIAQTDLEGNAIYFNKAWMALTGRTMEELLDYGWGEFLHPDDRESFIEAYRTAFEKREVLKREFRLQNKEGNYRWQLAVVSPRFGPNQTFAGYISSCIDVTESKQAQEALAESENWFKTFANNIQNLAWMANPDGWITWYNQRWYDFTGRTFEEMQGWGWDKIQHPDYQEWVVNFAKEAWVKKETWELTIPLKAANGEYRWFLTRGVPIKDDKGHVERWIGTNTDITEQKKAEAELIKFKIISDYAFDAFILMRQDGTFAYLNDLALQRWGYTKEEALTLRVPDVDPIYQEEEFNAAFAQAQELGALPPFETLHKRKDGSIYPVEVSMGGIILDGQPHMFAVARDITERKQAEETLKRRNEELQRTNNDLDNFIYTASHDLKAPITNIEGLVNTLVMDLPPETAELPDIAPIIPMIRGSISRFKNTINDLTELTKLQRKMEEDISLVQFHEVLDEICQDLEFQVQSSGAKIEADFSQFPALQFSKKNLRSVLYNLVSNAIKYASPLRAPLIRISARQEQEFCVLTVQDNGLGIDPSQHNKIFSMFKRLHDHVEGTGIGLYIVKKIIDNSGGKIEVESEPSKGSTFKASFKL</sequence>
<dbReference type="Gene3D" id="3.30.450.20">
    <property type="entry name" value="PAS domain"/>
    <property type="match status" value="6"/>
</dbReference>
<dbReference type="InterPro" id="IPR003594">
    <property type="entry name" value="HATPase_dom"/>
</dbReference>
<dbReference type="RefSeq" id="WP_062544444.1">
    <property type="nucleotide sequence ID" value="NZ_CP012643.1"/>
</dbReference>
<evidence type="ECO:0000259" key="8">
    <source>
        <dbReference type="PROSITE" id="PS50112"/>
    </source>
</evidence>
<dbReference type="Pfam" id="PF02518">
    <property type="entry name" value="HATPase_c"/>
    <property type="match status" value="1"/>
</dbReference>
<keyword evidence="11" id="KW-1185">Reference proteome</keyword>
<dbReference type="FunFam" id="3.30.565.10:FF:000006">
    <property type="entry name" value="Sensor histidine kinase WalK"/>
    <property type="match status" value="1"/>
</dbReference>
<dbReference type="InterPro" id="IPR036890">
    <property type="entry name" value="HATPase_C_sf"/>
</dbReference>
<reference evidence="10 11" key="1">
    <citation type="submission" date="2015-08" db="EMBL/GenBank/DDBJ databases">
        <title>Complete genome sequence of Rufibacter tibetensis strain 1351t, a radiation-resistant bacterium from tibet plateau.</title>
        <authorList>
            <person name="Dai J."/>
        </authorList>
    </citation>
    <scope>NUCLEOTIDE SEQUENCE [LARGE SCALE GENOMIC DNA]</scope>
    <source>
        <strain evidence="10 11">1351</strain>
    </source>
</reference>
<dbReference type="GO" id="GO:0006355">
    <property type="term" value="P:regulation of DNA-templated transcription"/>
    <property type="evidence" value="ECO:0007669"/>
    <property type="project" value="InterPro"/>
</dbReference>
<dbReference type="FunFam" id="3.30.450.20:FF:000099">
    <property type="entry name" value="Sensory box sensor histidine kinase"/>
    <property type="match status" value="1"/>
</dbReference>
<protein>
    <recommendedName>
        <fullName evidence="2">histidine kinase</fullName>
        <ecNumber evidence="2">2.7.13.3</ecNumber>
    </recommendedName>
</protein>
<dbReference type="InterPro" id="IPR013655">
    <property type="entry name" value="PAS_fold_3"/>
</dbReference>
<dbReference type="InterPro" id="IPR000700">
    <property type="entry name" value="PAS-assoc_C"/>
</dbReference>
<proteinExistence type="predicted"/>
<dbReference type="InterPro" id="IPR000014">
    <property type="entry name" value="PAS"/>
</dbReference>
<evidence type="ECO:0000313" key="11">
    <source>
        <dbReference type="Proteomes" id="UP000061382"/>
    </source>
</evidence>
<name>A0A0P0CYV6_9BACT</name>
<keyword evidence="3" id="KW-0597">Phosphoprotein</keyword>
<accession>A0A0P0CYV6</accession>
<dbReference type="SMART" id="SM00086">
    <property type="entry name" value="PAC"/>
    <property type="match status" value="6"/>
</dbReference>
<feature type="domain" description="PAC" evidence="9">
    <location>
        <begin position="748"/>
        <end position="798"/>
    </location>
</feature>
<dbReference type="PROSITE" id="PS50112">
    <property type="entry name" value="PAS"/>
    <property type="match status" value="3"/>
</dbReference>
<dbReference type="PROSITE" id="PS50109">
    <property type="entry name" value="HIS_KIN"/>
    <property type="match status" value="1"/>
</dbReference>
<comment type="catalytic activity">
    <reaction evidence="1">
        <text>ATP + protein L-histidine = ADP + protein N-phospho-L-histidine.</text>
        <dbReference type="EC" id="2.7.13.3"/>
    </reaction>
</comment>
<dbReference type="InterPro" id="IPR004358">
    <property type="entry name" value="Sig_transdc_His_kin-like_C"/>
</dbReference>
<dbReference type="Pfam" id="PF13426">
    <property type="entry name" value="PAS_9"/>
    <property type="match status" value="1"/>
</dbReference>
<feature type="domain" description="PAC" evidence="9">
    <location>
        <begin position="372"/>
        <end position="426"/>
    </location>
</feature>
<dbReference type="STRING" id="512763.DC20_14235"/>
<evidence type="ECO:0000256" key="3">
    <source>
        <dbReference type="ARBA" id="ARBA00022553"/>
    </source>
</evidence>
<dbReference type="EMBL" id="CP012643">
    <property type="protein sequence ID" value="ALI99917.1"/>
    <property type="molecule type" value="Genomic_DNA"/>
</dbReference>
<evidence type="ECO:0000259" key="9">
    <source>
        <dbReference type="PROSITE" id="PS50113"/>
    </source>
</evidence>
<dbReference type="Pfam" id="PF00989">
    <property type="entry name" value="PAS"/>
    <property type="match status" value="1"/>
</dbReference>
<feature type="domain" description="PAC" evidence="9">
    <location>
        <begin position="500"/>
        <end position="552"/>
    </location>
</feature>
<dbReference type="SMART" id="SM00091">
    <property type="entry name" value="PAS"/>
    <property type="match status" value="6"/>
</dbReference>
<dbReference type="SMART" id="SM00387">
    <property type="entry name" value="HATPase_c"/>
    <property type="match status" value="1"/>
</dbReference>
<dbReference type="Proteomes" id="UP000061382">
    <property type="component" value="Chromosome"/>
</dbReference>
<feature type="domain" description="Histidine kinase" evidence="7">
    <location>
        <begin position="816"/>
        <end position="1031"/>
    </location>
</feature>
<dbReference type="PANTHER" id="PTHR43304:SF1">
    <property type="entry name" value="PAC DOMAIN-CONTAINING PROTEIN"/>
    <property type="match status" value="1"/>
</dbReference>
<dbReference type="CDD" id="cd00130">
    <property type="entry name" value="PAS"/>
    <property type="match status" value="5"/>
</dbReference>
<keyword evidence="5" id="KW-0418">Kinase</keyword>
<gene>
    <name evidence="10" type="ORF">DC20_14235</name>
</gene>
<dbReference type="Gene3D" id="3.30.565.10">
    <property type="entry name" value="Histidine kinase-like ATPase, C-terminal domain"/>
    <property type="match status" value="1"/>
</dbReference>
<dbReference type="GO" id="GO:0000155">
    <property type="term" value="F:phosphorelay sensor kinase activity"/>
    <property type="evidence" value="ECO:0007669"/>
    <property type="project" value="InterPro"/>
</dbReference>
<dbReference type="KEGG" id="rti:DC20_14235"/>
<dbReference type="SMART" id="SM00388">
    <property type="entry name" value="HisKA"/>
    <property type="match status" value="1"/>
</dbReference>
<dbReference type="PANTHER" id="PTHR43304">
    <property type="entry name" value="PHYTOCHROME-LIKE PROTEIN CPH1"/>
    <property type="match status" value="1"/>
</dbReference>
<evidence type="ECO:0000313" key="10">
    <source>
        <dbReference type="EMBL" id="ALI99917.1"/>
    </source>
</evidence>
<dbReference type="InterPro" id="IPR001610">
    <property type="entry name" value="PAC"/>
</dbReference>
<dbReference type="InterPro" id="IPR003661">
    <property type="entry name" value="HisK_dim/P_dom"/>
</dbReference>
<dbReference type="Gene3D" id="1.10.287.130">
    <property type="match status" value="1"/>
</dbReference>
<dbReference type="Pfam" id="PF08447">
    <property type="entry name" value="PAS_3"/>
    <property type="match status" value="3"/>
</dbReference>
<dbReference type="EC" id="2.7.13.3" evidence="2"/>
<keyword evidence="4" id="KW-0808">Transferase</keyword>
<dbReference type="SUPFAM" id="SSF47384">
    <property type="entry name" value="Homodimeric domain of signal transducing histidine kinase"/>
    <property type="match status" value="1"/>
</dbReference>
<dbReference type="NCBIfam" id="TIGR00229">
    <property type="entry name" value="sensory_box"/>
    <property type="match status" value="6"/>
</dbReference>
<dbReference type="PROSITE" id="PS50113">
    <property type="entry name" value="PAC"/>
    <property type="match status" value="6"/>
</dbReference>
<dbReference type="InterPro" id="IPR036097">
    <property type="entry name" value="HisK_dim/P_sf"/>
</dbReference>
<dbReference type="InterPro" id="IPR052162">
    <property type="entry name" value="Sensor_kinase/Photoreceptor"/>
</dbReference>
<evidence type="ECO:0000256" key="2">
    <source>
        <dbReference type="ARBA" id="ARBA00012438"/>
    </source>
</evidence>
<dbReference type="AlphaFoldDB" id="A0A0P0CYV6"/>
<evidence type="ECO:0000259" key="7">
    <source>
        <dbReference type="PROSITE" id="PS50109"/>
    </source>
</evidence>
<feature type="domain" description="PAC" evidence="9">
    <location>
        <begin position="624"/>
        <end position="678"/>
    </location>
</feature>
<evidence type="ECO:0000256" key="6">
    <source>
        <dbReference type="SAM" id="Coils"/>
    </source>
</evidence>
<evidence type="ECO:0000256" key="5">
    <source>
        <dbReference type="ARBA" id="ARBA00022777"/>
    </source>
</evidence>
<evidence type="ECO:0000256" key="1">
    <source>
        <dbReference type="ARBA" id="ARBA00000085"/>
    </source>
</evidence>
<dbReference type="OrthoDB" id="9766459at2"/>
<dbReference type="SUPFAM" id="SSF55874">
    <property type="entry name" value="ATPase domain of HSP90 chaperone/DNA topoisomerase II/histidine kinase"/>
    <property type="match status" value="1"/>
</dbReference>
<dbReference type="InterPro" id="IPR013767">
    <property type="entry name" value="PAS_fold"/>
</dbReference>
<dbReference type="SUPFAM" id="SSF55785">
    <property type="entry name" value="PYP-like sensor domain (PAS domain)"/>
    <property type="match status" value="6"/>
</dbReference>
<evidence type="ECO:0000256" key="4">
    <source>
        <dbReference type="ARBA" id="ARBA00022679"/>
    </source>
</evidence>